<comment type="subcellular location">
    <subcellularLocation>
        <location evidence="1">Membrane</location>
        <topology evidence="1">Peripheral membrane protein</topology>
    </subcellularLocation>
</comment>
<dbReference type="PRINTS" id="PR00119">
    <property type="entry name" value="CATATPASE"/>
</dbReference>
<feature type="region of interest" description="Disordered" evidence="8">
    <location>
        <begin position="95"/>
        <end position="117"/>
    </location>
</feature>
<dbReference type="GO" id="GO:0055070">
    <property type="term" value="P:copper ion homeostasis"/>
    <property type="evidence" value="ECO:0007669"/>
    <property type="project" value="TreeGrafter"/>
</dbReference>
<dbReference type="SFLD" id="SFLDF00027">
    <property type="entry name" value="p-type_atpase"/>
    <property type="match status" value="1"/>
</dbReference>
<dbReference type="InterPro" id="IPR006121">
    <property type="entry name" value="HMA_dom"/>
</dbReference>
<organism evidence="11">
    <name type="scientific">Salvia splendens</name>
    <name type="common">Scarlet sage</name>
    <dbReference type="NCBI Taxonomy" id="180675"/>
    <lineage>
        <taxon>Eukaryota</taxon>
        <taxon>Viridiplantae</taxon>
        <taxon>Streptophyta</taxon>
        <taxon>Embryophyta</taxon>
        <taxon>Tracheophyta</taxon>
        <taxon>Spermatophyta</taxon>
        <taxon>Magnoliopsida</taxon>
        <taxon>eudicotyledons</taxon>
        <taxon>Gunneridae</taxon>
        <taxon>Pentapetalae</taxon>
        <taxon>asterids</taxon>
        <taxon>lamiids</taxon>
        <taxon>Lamiales</taxon>
        <taxon>Lamiaceae</taxon>
        <taxon>Nepetoideae</taxon>
        <taxon>Mentheae</taxon>
        <taxon>Salviinae</taxon>
        <taxon>Salvia</taxon>
        <taxon>Salvia subgen. Calosphace</taxon>
        <taxon>core Calosphace</taxon>
    </lineage>
</organism>
<dbReference type="SUPFAM" id="SSF55008">
    <property type="entry name" value="HMA, heavy metal-associated domain"/>
    <property type="match status" value="1"/>
</dbReference>
<evidence type="ECO:0000256" key="7">
    <source>
        <dbReference type="ARBA" id="ARBA00023136"/>
    </source>
</evidence>
<feature type="transmembrane region" description="Helical" evidence="9">
    <location>
        <begin position="954"/>
        <end position="973"/>
    </location>
</feature>
<dbReference type="InterPro" id="IPR023214">
    <property type="entry name" value="HAD_sf"/>
</dbReference>
<evidence type="ECO:0000256" key="9">
    <source>
        <dbReference type="SAM" id="Phobius"/>
    </source>
</evidence>
<keyword evidence="6 9" id="KW-1133">Transmembrane helix</keyword>
<feature type="transmembrane region" description="Helical" evidence="9">
    <location>
        <begin position="379"/>
        <end position="396"/>
    </location>
</feature>
<dbReference type="PANTHER" id="PTHR43520:SF22">
    <property type="entry name" value="COPPER-TRANSPORTING ATPASE PAA1, CHLOROPLASTIC"/>
    <property type="match status" value="1"/>
</dbReference>
<feature type="compositionally biased region" description="Gly residues" evidence="8">
    <location>
        <begin position="95"/>
        <end position="109"/>
    </location>
</feature>
<feature type="transmembrane region" description="Helical" evidence="9">
    <location>
        <begin position="287"/>
        <end position="307"/>
    </location>
</feature>
<evidence type="ECO:0000256" key="5">
    <source>
        <dbReference type="ARBA" id="ARBA00022967"/>
    </source>
</evidence>
<dbReference type="InterPro" id="IPR023298">
    <property type="entry name" value="ATPase_P-typ_TM_dom_sf"/>
</dbReference>
<evidence type="ECO:0000256" key="2">
    <source>
        <dbReference type="ARBA" id="ARBA00006024"/>
    </source>
</evidence>
<protein>
    <recommendedName>
        <fullName evidence="10">HMA domain-containing protein</fullName>
    </recommendedName>
</protein>
<keyword evidence="7 9" id="KW-0472">Membrane</keyword>
<keyword evidence="12" id="KW-1185">Reference proteome</keyword>
<feature type="domain" description="HMA" evidence="10">
    <location>
        <begin position="131"/>
        <end position="196"/>
    </location>
</feature>
<dbReference type="GO" id="GO:0016887">
    <property type="term" value="F:ATP hydrolysis activity"/>
    <property type="evidence" value="ECO:0007669"/>
    <property type="project" value="InterPro"/>
</dbReference>
<dbReference type="Pfam" id="PF00122">
    <property type="entry name" value="E1-E2_ATPase"/>
    <property type="match status" value="1"/>
</dbReference>
<comment type="similarity">
    <text evidence="2">Belongs to the cation transport ATPase (P-type) (TC 3.A.3) family. Type IB subfamily.</text>
</comment>
<dbReference type="InterPro" id="IPR059000">
    <property type="entry name" value="ATPase_P-type_domA"/>
</dbReference>
<dbReference type="GO" id="GO:0009626">
    <property type="term" value="P:plant-type hypersensitive response"/>
    <property type="evidence" value="ECO:0007669"/>
    <property type="project" value="UniProtKB-KW"/>
</dbReference>
<evidence type="ECO:0000256" key="1">
    <source>
        <dbReference type="ARBA" id="ARBA00004170"/>
    </source>
</evidence>
<feature type="transmembrane region" description="Helical" evidence="9">
    <location>
        <begin position="979"/>
        <end position="1002"/>
    </location>
</feature>
<gene>
    <name evidence="11" type="ORF">SASPL_115491</name>
</gene>
<evidence type="ECO:0000256" key="6">
    <source>
        <dbReference type="ARBA" id="ARBA00022989"/>
    </source>
</evidence>
<dbReference type="Gene3D" id="3.40.50.1000">
    <property type="entry name" value="HAD superfamily/HAD-like"/>
    <property type="match status" value="1"/>
</dbReference>
<dbReference type="PANTHER" id="PTHR43520">
    <property type="entry name" value="ATP7, ISOFORM B"/>
    <property type="match status" value="1"/>
</dbReference>
<dbReference type="Gene3D" id="2.70.150.10">
    <property type="entry name" value="Calcium-transporting ATPase, cytoplasmic transduction domain A"/>
    <property type="match status" value="1"/>
</dbReference>
<dbReference type="InterPro" id="IPR001757">
    <property type="entry name" value="P_typ_ATPase"/>
</dbReference>
<keyword evidence="4" id="KW-0479">Metal-binding</keyword>
<dbReference type="EMBL" id="PNBA02000005">
    <property type="protein sequence ID" value="KAG6425067.1"/>
    <property type="molecule type" value="Genomic_DNA"/>
</dbReference>
<evidence type="ECO:0000256" key="4">
    <source>
        <dbReference type="ARBA" id="ARBA00022723"/>
    </source>
</evidence>
<evidence type="ECO:0000313" key="11">
    <source>
        <dbReference type="EMBL" id="KAG6425067.1"/>
    </source>
</evidence>
<keyword evidence="3 9" id="KW-0812">Transmembrane</keyword>
<evidence type="ECO:0000256" key="3">
    <source>
        <dbReference type="ARBA" id="ARBA00022692"/>
    </source>
</evidence>
<dbReference type="InterPro" id="IPR023299">
    <property type="entry name" value="ATPase_P-typ_cyto_dom_N"/>
</dbReference>
<keyword evidence="5" id="KW-1278">Translocase</keyword>
<evidence type="ECO:0000259" key="10">
    <source>
        <dbReference type="PROSITE" id="PS50846"/>
    </source>
</evidence>
<dbReference type="PROSITE" id="PS50846">
    <property type="entry name" value="HMA_2"/>
    <property type="match status" value="1"/>
</dbReference>
<dbReference type="SUPFAM" id="SSF81665">
    <property type="entry name" value="Calcium ATPase, transmembrane domain M"/>
    <property type="match status" value="1"/>
</dbReference>
<feature type="transmembrane region" description="Helical" evidence="9">
    <location>
        <begin position="543"/>
        <end position="566"/>
    </location>
</feature>
<dbReference type="Proteomes" id="UP000298416">
    <property type="component" value="Unassembled WGS sequence"/>
</dbReference>
<dbReference type="Pfam" id="PF00403">
    <property type="entry name" value="HMA"/>
    <property type="match status" value="1"/>
</dbReference>
<proteinExistence type="inferred from homology"/>
<dbReference type="InterPro" id="IPR036163">
    <property type="entry name" value="HMA_dom_sf"/>
</dbReference>
<dbReference type="GO" id="GO:0005507">
    <property type="term" value="F:copper ion binding"/>
    <property type="evidence" value="ECO:0007669"/>
    <property type="project" value="TreeGrafter"/>
</dbReference>
<sequence>MESTMLSLGASTVSILLLSKSRNYHSSPLIAHLHRRFSSTLPLQLAHLHLRRCVDSARLGPGSFVRVSELRPDRSQFCARYSVLSASGGEGFGGVDGGAGGGGGDGPPGSGDVKPGAVAPGAADGAALSSDVIILDVGGMTCGGCSASVKRILESQVSSASVNLTTETAVVWPVSEAMAAPNWKKEVGEALAKHLSSCGFTSNLRDIRRRQSHKVIRKLLKGIFSYRGCNGFLCLSSAISDGFVEGGRIYPVKQINYYKYLRRMNFHETFEKKMNEKHTMLKESGRGLVVSWALCAVCIFGHISHFFGANSSWIHALHSTGFHMSLSLFTLLGPGRQLITDGLKSLLRGAPNMNTLVGLGALSSFSVSTIAALVPKLGWKTFFEEPIMLIAFVLLGRNLEQRAKIKATSDMTSLLSTIPSKARLVVNDDEKESSSTVEVPSNSLSVGDHIVVLPGDRIPADGVVTAGRSSVDESSFTGEPLPVTKLPGADVAAGSINLNGKIIVEVRRPGGETAIGDIFRLVDEAQTREAPVQRLADKVAGRFTYGVMALSAATFMFWNLFGSQILPAAIHQGYTMSLALQLSCSVLVVACPCALGLATPTAVLVGTSLGAKKGLLLRGGSTLERFSGVNTIVFDKTGTLTIGRPVVKKILVQDSQADKTPELSTEFCNIILLYWSSMKLAWLNSNGNWSEVDILKLAAGVESSTIHPIGKAIVEAAKAQNCLNVKVAQGTFFEEPGSGAVATVDKKKVAVGTMDWVQRHGVVGDSPFQEAEEFKNQSVVYVGIDGILAGVIYVEDQIREDARHVIESLTHQGINTYLLSGDKRSAAEYVASAVGIPKNRVLYGVKPDEKKNFISKLQEGQNVVAMVGDGINDAAALASSHVGIAIGGGVGAASEVSSIVLMQNRLSQFHSTHKLLRCELGDATVACYSYQRKLELLDALELSRLTMKTVKQNLWWAFAYNIVGIPVAAGTLLPVTGTMLSPSIAGALMGLSSIGVMSNSILLRWRFKSIEKDIHKLPLYVKAPLDAENTGNGDARLQRPY</sequence>
<evidence type="ECO:0000313" key="12">
    <source>
        <dbReference type="Proteomes" id="UP000298416"/>
    </source>
</evidence>
<dbReference type="GO" id="GO:0016020">
    <property type="term" value="C:membrane"/>
    <property type="evidence" value="ECO:0007669"/>
    <property type="project" value="UniProtKB-SubCell"/>
</dbReference>
<feature type="transmembrane region" description="Helical" evidence="9">
    <location>
        <begin position="578"/>
        <end position="605"/>
    </location>
</feature>
<dbReference type="GO" id="GO:0005524">
    <property type="term" value="F:ATP binding"/>
    <property type="evidence" value="ECO:0007669"/>
    <property type="project" value="InterPro"/>
</dbReference>
<name>A0A8X9A1C5_SALSN</name>
<evidence type="ECO:0000256" key="8">
    <source>
        <dbReference type="SAM" id="MobiDB-lite"/>
    </source>
</evidence>
<dbReference type="FunFam" id="3.40.1110.10:FF:000071">
    <property type="entry name" value="Copper-transporting ATPase PAA1 chloroplastic"/>
    <property type="match status" value="1"/>
</dbReference>
<dbReference type="InterPro" id="IPR036412">
    <property type="entry name" value="HAD-like_sf"/>
</dbReference>
<dbReference type="Gene3D" id="3.40.1110.10">
    <property type="entry name" value="Calcium-transporting ATPase, cytoplasmic domain N"/>
    <property type="match status" value="1"/>
</dbReference>
<dbReference type="PROSITE" id="PS00154">
    <property type="entry name" value="ATPASE_E1_E2"/>
    <property type="match status" value="1"/>
</dbReference>
<accession>A0A8X9A1C5</accession>
<dbReference type="NCBIfam" id="TIGR01494">
    <property type="entry name" value="ATPase_P-type"/>
    <property type="match status" value="2"/>
</dbReference>
<dbReference type="FunFam" id="2.70.150.10:FF:000002">
    <property type="entry name" value="Copper-transporting ATPase 1, putative"/>
    <property type="match status" value="1"/>
</dbReference>
<dbReference type="CDD" id="cd00371">
    <property type="entry name" value="HMA"/>
    <property type="match status" value="1"/>
</dbReference>
<dbReference type="InterPro" id="IPR044492">
    <property type="entry name" value="P_typ_ATPase_HD_dom"/>
</dbReference>
<dbReference type="InterPro" id="IPR018303">
    <property type="entry name" value="ATPase_P-typ_P_site"/>
</dbReference>
<dbReference type="SUPFAM" id="SSF56784">
    <property type="entry name" value="HAD-like"/>
    <property type="match status" value="1"/>
</dbReference>
<comment type="caution">
    <text evidence="11">The sequence shown here is derived from an EMBL/GenBank/DDBJ whole genome shotgun (WGS) entry which is preliminary data.</text>
</comment>
<dbReference type="InterPro" id="IPR008250">
    <property type="entry name" value="ATPase_P-typ_transduc_dom_A_sf"/>
</dbReference>
<feature type="transmembrane region" description="Helical" evidence="9">
    <location>
        <begin position="353"/>
        <end position="373"/>
    </location>
</feature>
<reference evidence="11" key="1">
    <citation type="submission" date="2018-01" db="EMBL/GenBank/DDBJ databases">
        <authorList>
            <person name="Mao J.F."/>
        </authorList>
    </citation>
    <scope>NUCLEOTIDE SEQUENCE</scope>
    <source>
        <strain evidence="11">Huo1</strain>
        <tissue evidence="11">Leaf</tissue>
    </source>
</reference>
<dbReference type="Gene3D" id="3.30.70.100">
    <property type="match status" value="1"/>
</dbReference>
<feature type="transmembrane region" description="Helical" evidence="9">
    <location>
        <begin position="313"/>
        <end position="332"/>
    </location>
</feature>
<dbReference type="SFLD" id="SFLDG00002">
    <property type="entry name" value="C1.7:_P-type_atpase_like"/>
    <property type="match status" value="1"/>
</dbReference>
<dbReference type="AlphaFoldDB" id="A0A8X9A1C5"/>
<dbReference type="Pfam" id="PF00702">
    <property type="entry name" value="Hydrolase"/>
    <property type="match status" value="1"/>
</dbReference>
<dbReference type="SUPFAM" id="SSF81653">
    <property type="entry name" value="Calcium ATPase, transduction domain A"/>
    <property type="match status" value="1"/>
</dbReference>
<dbReference type="GO" id="GO:0043682">
    <property type="term" value="F:P-type divalent copper transporter activity"/>
    <property type="evidence" value="ECO:0007669"/>
    <property type="project" value="TreeGrafter"/>
</dbReference>
<dbReference type="SFLD" id="SFLDS00003">
    <property type="entry name" value="Haloacid_Dehalogenase"/>
    <property type="match status" value="1"/>
</dbReference>
<reference evidence="11" key="2">
    <citation type="submission" date="2020-08" db="EMBL/GenBank/DDBJ databases">
        <title>Plant Genome Project.</title>
        <authorList>
            <person name="Zhang R.-G."/>
        </authorList>
    </citation>
    <scope>NUCLEOTIDE SEQUENCE</scope>
    <source>
        <strain evidence="11">Huo1</strain>
        <tissue evidence="11">Leaf</tissue>
    </source>
</reference>
<dbReference type="FunFam" id="3.30.70.100:FF:000047">
    <property type="entry name" value="Copper-transporting ATPase PAA1, chloroplastic"/>
    <property type="match status" value="1"/>
</dbReference>